<organism evidence="2 3">
    <name type="scientific">Kitasatospora paranensis</name>
    <dbReference type="NCBI Taxonomy" id="258053"/>
    <lineage>
        <taxon>Bacteria</taxon>
        <taxon>Bacillati</taxon>
        <taxon>Actinomycetota</taxon>
        <taxon>Actinomycetes</taxon>
        <taxon>Kitasatosporales</taxon>
        <taxon>Streptomycetaceae</taxon>
        <taxon>Kitasatospora</taxon>
    </lineage>
</organism>
<dbReference type="RefSeq" id="WP_345708394.1">
    <property type="nucleotide sequence ID" value="NZ_BAABKV010000001.1"/>
</dbReference>
<dbReference type="InterPro" id="IPR000835">
    <property type="entry name" value="HTH_MarR-typ"/>
</dbReference>
<evidence type="ECO:0000259" key="1">
    <source>
        <dbReference type="PROSITE" id="PS50995"/>
    </source>
</evidence>
<dbReference type="PROSITE" id="PS50995">
    <property type="entry name" value="HTH_MARR_2"/>
    <property type="match status" value="1"/>
</dbReference>
<accession>A0ABW2G6H8</accession>
<keyword evidence="3" id="KW-1185">Reference proteome</keyword>
<dbReference type="SUPFAM" id="SSF46785">
    <property type="entry name" value="Winged helix' DNA-binding domain"/>
    <property type="match status" value="1"/>
</dbReference>
<proteinExistence type="predicted"/>
<evidence type="ECO:0000313" key="2">
    <source>
        <dbReference type="EMBL" id="MFC7185133.1"/>
    </source>
</evidence>
<feature type="domain" description="HTH marR-type" evidence="1">
    <location>
        <begin position="10"/>
        <end position="142"/>
    </location>
</feature>
<name>A0ABW2G6H8_9ACTN</name>
<comment type="caution">
    <text evidence="2">The sequence shown here is derived from an EMBL/GenBank/DDBJ whole genome shotgun (WGS) entry which is preliminary data.</text>
</comment>
<dbReference type="InterPro" id="IPR036388">
    <property type="entry name" value="WH-like_DNA-bd_sf"/>
</dbReference>
<dbReference type="PANTHER" id="PTHR33164">
    <property type="entry name" value="TRANSCRIPTIONAL REGULATOR, MARR FAMILY"/>
    <property type="match status" value="1"/>
</dbReference>
<protein>
    <submittedName>
        <fullName evidence="2">MarR family transcriptional regulator</fullName>
    </submittedName>
</protein>
<dbReference type="Pfam" id="PF12802">
    <property type="entry name" value="MarR_2"/>
    <property type="match status" value="1"/>
</dbReference>
<dbReference type="EMBL" id="JBHTAJ010000149">
    <property type="protein sequence ID" value="MFC7185133.1"/>
    <property type="molecule type" value="Genomic_DNA"/>
</dbReference>
<dbReference type="SMART" id="SM00347">
    <property type="entry name" value="HTH_MARR"/>
    <property type="match status" value="1"/>
</dbReference>
<dbReference type="InterPro" id="IPR039422">
    <property type="entry name" value="MarR/SlyA-like"/>
</dbReference>
<dbReference type="InterPro" id="IPR036390">
    <property type="entry name" value="WH_DNA-bd_sf"/>
</dbReference>
<dbReference type="Gene3D" id="1.10.10.10">
    <property type="entry name" value="Winged helix-like DNA-binding domain superfamily/Winged helix DNA-binding domain"/>
    <property type="match status" value="1"/>
</dbReference>
<dbReference type="Proteomes" id="UP001596435">
    <property type="component" value="Unassembled WGS sequence"/>
</dbReference>
<sequence>MSAVNPPSLTSSLTFRLGTLGSVATERFSAAVEGRGLKPKHVGLLAALDAGAASSQLELSQAMGVAPSLVVSLADQLQALGAIERVRDAADRRRQALVLTATGRALLAECAALAHGIDADLAAALPAAEREDLRRALGVLARHAGLPVDE</sequence>
<dbReference type="PRINTS" id="PR00598">
    <property type="entry name" value="HTHMARR"/>
</dbReference>
<gene>
    <name evidence="2" type="ORF">ACFQMG_36870</name>
</gene>
<reference evidence="3" key="1">
    <citation type="journal article" date="2019" name="Int. J. Syst. Evol. Microbiol.">
        <title>The Global Catalogue of Microorganisms (GCM) 10K type strain sequencing project: providing services to taxonomists for standard genome sequencing and annotation.</title>
        <authorList>
            <consortium name="The Broad Institute Genomics Platform"/>
            <consortium name="The Broad Institute Genome Sequencing Center for Infectious Disease"/>
            <person name="Wu L."/>
            <person name="Ma J."/>
        </authorList>
    </citation>
    <scope>NUCLEOTIDE SEQUENCE [LARGE SCALE GENOMIC DNA]</scope>
    <source>
        <strain evidence="3">CGMCC 1.12859</strain>
    </source>
</reference>
<dbReference type="PANTHER" id="PTHR33164:SF43">
    <property type="entry name" value="HTH-TYPE TRANSCRIPTIONAL REPRESSOR YETL"/>
    <property type="match status" value="1"/>
</dbReference>
<evidence type="ECO:0000313" key="3">
    <source>
        <dbReference type="Proteomes" id="UP001596435"/>
    </source>
</evidence>